<keyword evidence="8 13" id="KW-0812">Transmembrane</keyword>
<comment type="subcellular location">
    <subcellularLocation>
        <location evidence="2">Cell inner membrane</location>
        <topology evidence="2">Multi-pass membrane protein</topology>
    </subcellularLocation>
</comment>
<evidence type="ECO:0000313" key="15">
    <source>
        <dbReference type="EMBL" id="MEC3862446.1"/>
    </source>
</evidence>
<dbReference type="Gene3D" id="1.10.287.130">
    <property type="match status" value="1"/>
</dbReference>
<evidence type="ECO:0000313" key="16">
    <source>
        <dbReference type="Proteomes" id="UP001348149"/>
    </source>
</evidence>
<dbReference type="Proteomes" id="UP001348149">
    <property type="component" value="Unassembled WGS sequence"/>
</dbReference>
<evidence type="ECO:0000256" key="12">
    <source>
        <dbReference type="ARBA" id="ARBA00023136"/>
    </source>
</evidence>
<sequence length="482" mass="52254">MSQPLRLRTLGLGLLLVAFVCGGVAAWLWVASDRNWQLHLTRAYVTGFSLFETLVYDQPAPQSVIVTPMSAEQSALADAGSFTRLPRLPTPGYLTNMSLQLGHPDPLSGAGLSLAIVSDTLRYPVSELVSDEAQKPAQKLGEVTRLLATYCGDPVLFARLGDGRWQRIDGQAVWGCDAAPRDLRLLAVLLGVLSLAVLGTLMADSAAHFERFARALRGRDRLGGPDSYPAQGPAELREIVASVNDYLERERDQLSKRAIVLSGVSHDLGTPATRLRLRTALISDPDLRAKFETDIDAMTGMIESVLTYTRSELNSEDPRSLSLASLVEALVDDYADLGQPVSYRRHGPLRTATGPSIFSTKPGHGSLSDAQRILVTARPVSLQRALSNLVDNALKYGRRATVELRANADHAIITVEDDGSGISVEEIEDMIAPFKRGPGKDQINGFGLGLTIAATVAEQHGGRLYFERGGKGLRANLEIRRR</sequence>
<keyword evidence="4" id="KW-1003">Cell membrane</keyword>
<keyword evidence="11" id="KW-0902">Two-component regulatory system</keyword>
<proteinExistence type="predicted"/>
<reference evidence="15 16" key="1">
    <citation type="submission" date="2024-01" db="EMBL/GenBank/DDBJ databases">
        <title>Mesobacterium rodlantinim sp. nov., isolated from shallow sea hydrothermal systems off Kueishantao Island.</title>
        <authorList>
            <person name="Su Z."/>
            <person name="Tang K."/>
        </authorList>
    </citation>
    <scope>NUCLEOTIDE SEQUENCE [LARGE SCALE GENOMIC DNA]</scope>
    <source>
        <strain evidence="15 16">TK19101</strain>
    </source>
</reference>
<comment type="catalytic activity">
    <reaction evidence="1">
        <text>ATP + protein L-histidine = ADP + protein N-phospho-L-histidine.</text>
        <dbReference type="EC" id="2.7.13.3"/>
    </reaction>
</comment>
<gene>
    <name evidence="15" type="ORF">VK792_14230</name>
</gene>
<evidence type="ECO:0000256" key="6">
    <source>
        <dbReference type="ARBA" id="ARBA00022553"/>
    </source>
</evidence>
<evidence type="ECO:0000256" key="7">
    <source>
        <dbReference type="ARBA" id="ARBA00022679"/>
    </source>
</evidence>
<organism evidence="15 16">
    <name type="scientific">Mesobacterium hydrothermale</name>
    <dbReference type="NCBI Taxonomy" id="3111907"/>
    <lineage>
        <taxon>Bacteria</taxon>
        <taxon>Pseudomonadati</taxon>
        <taxon>Pseudomonadota</taxon>
        <taxon>Alphaproteobacteria</taxon>
        <taxon>Rhodobacterales</taxon>
        <taxon>Roseobacteraceae</taxon>
        <taxon>Mesobacterium</taxon>
    </lineage>
</organism>
<dbReference type="InterPro" id="IPR003594">
    <property type="entry name" value="HATPase_dom"/>
</dbReference>
<dbReference type="PROSITE" id="PS50109">
    <property type="entry name" value="HIS_KIN"/>
    <property type="match status" value="1"/>
</dbReference>
<keyword evidence="5" id="KW-0997">Cell inner membrane</keyword>
<dbReference type="EC" id="2.7.13.3" evidence="3"/>
<evidence type="ECO:0000256" key="5">
    <source>
        <dbReference type="ARBA" id="ARBA00022519"/>
    </source>
</evidence>
<name>A0ABU6HKP0_9RHOB</name>
<keyword evidence="7" id="KW-0808">Transferase</keyword>
<dbReference type="CDD" id="cd00082">
    <property type="entry name" value="HisKA"/>
    <property type="match status" value="1"/>
</dbReference>
<evidence type="ECO:0000256" key="11">
    <source>
        <dbReference type="ARBA" id="ARBA00023012"/>
    </source>
</evidence>
<evidence type="ECO:0000256" key="10">
    <source>
        <dbReference type="ARBA" id="ARBA00022989"/>
    </source>
</evidence>
<dbReference type="InterPro" id="IPR050980">
    <property type="entry name" value="2C_sensor_his_kinase"/>
</dbReference>
<protein>
    <recommendedName>
        <fullName evidence="3">histidine kinase</fullName>
        <ecNumber evidence="3">2.7.13.3</ecNumber>
    </recommendedName>
</protein>
<evidence type="ECO:0000256" key="9">
    <source>
        <dbReference type="ARBA" id="ARBA00022777"/>
    </source>
</evidence>
<keyword evidence="16" id="KW-1185">Reference proteome</keyword>
<feature type="transmembrane region" description="Helical" evidence="13">
    <location>
        <begin position="185"/>
        <end position="207"/>
    </location>
</feature>
<dbReference type="SUPFAM" id="SSF47384">
    <property type="entry name" value="Homodimeric domain of signal transducing histidine kinase"/>
    <property type="match status" value="1"/>
</dbReference>
<evidence type="ECO:0000256" key="4">
    <source>
        <dbReference type="ARBA" id="ARBA00022475"/>
    </source>
</evidence>
<dbReference type="InterPro" id="IPR036890">
    <property type="entry name" value="HATPase_C_sf"/>
</dbReference>
<dbReference type="RefSeq" id="WP_326298242.1">
    <property type="nucleotide sequence ID" value="NZ_JAYLLH010000022.1"/>
</dbReference>
<dbReference type="InterPro" id="IPR036097">
    <property type="entry name" value="HisK_dim/P_sf"/>
</dbReference>
<dbReference type="PANTHER" id="PTHR44936">
    <property type="entry name" value="SENSOR PROTEIN CREC"/>
    <property type="match status" value="1"/>
</dbReference>
<dbReference type="PANTHER" id="PTHR44936:SF5">
    <property type="entry name" value="SENSOR HISTIDINE KINASE ENVZ"/>
    <property type="match status" value="1"/>
</dbReference>
<keyword evidence="10 13" id="KW-1133">Transmembrane helix</keyword>
<comment type="caution">
    <text evidence="15">The sequence shown here is derived from an EMBL/GenBank/DDBJ whole genome shotgun (WGS) entry which is preliminary data.</text>
</comment>
<dbReference type="SMART" id="SM00387">
    <property type="entry name" value="HATPase_c"/>
    <property type="match status" value="1"/>
</dbReference>
<dbReference type="PRINTS" id="PR00344">
    <property type="entry name" value="BCTRLSENSOR"/>
</dbReference>
<evidence type="ECO:0000256" key="13">
    <source>
        <dbReference type="SAM" id="Phobius"/>
    </source>
</evidence>
<dbReference type="CDD" id="cd00075">
    <property type="entry name" value="HATPase"/>
    <property type="match status" value="1"/>
</dbReference>
<dbReference type="InterPro" id="IPR004358">
    <property type="entry name" value="Sig_transdc_His_kin-like_C"/>
</dbReference>
<dbReference type="EMBL" id="JAYLLH010000022">
    <property type="protein sequence ID" value="MEC3862446.1"/>
    <property type="molecule type" value="Genomic_DNA"/>
</dbReference>
<evidence type="ECO:0000256" key="3">
    <source>
        <dbReference type="ARBA" id="ARBA00012438"/>
    </source>
</evidence>
<keyword evidence="12 13" id="KW-0472">Membrane</keyword>
<keyword evidence="6" id="KW-0597">Phosphoprotein</keyword>
<dbReference type="Gene3D" id="3.30.565.10">
    <property type="entry name" value="Histidine kinase-like ATPase, C-terminal domain"/>
    <property type="match status" value="1"/>
</dbReference>
<evidence type="ECO:0000256" key="1">
    <source>
        <dbReference type="ARBA" id="ARBA00000085"/>
    </source>
</evidence>
<evidence type="ECO:0000259" key="14">
    <source>
        <dbReference type="PROSITE" id="PS50109"/>
    </source>
</evidence>
<dbReference type="InterPro" id="IPR005467">
    <property type="entry name" value="His_kinase_dom"/>
</dbReference>
<evidence type="ECO:0000256" key="8">
    <source>
        <dbReference type="ARBA" id="ARBA00022692"/>
    </source>
</evidence>
<dbReference type="GO" id="GO:0016301">
    <property type="term" value="F:kinase activity"/>
    <property type="evidence" value="ECO:0007669"/>
    <property type="project" value="UniProtKB-KW"/>
</dbReference>
<accession>A0ABU6HKP0</accession>
<keyword evidence="9 15" id="KW-0418">Kinase</keyword>
<dbReference type="SUPFAM" id="SSF55874">
    <property type="entry name" value="ATPase domain of HSP90 chaperone/DNA topoisomerase II/histidine kinase"/>
    <property type="match status" value="1"/>
</dbReference>
<dbReference type="InterPro" id="IPR003661">
    <property type="entry name" value="HisK_dim/P_dom"/>
</dbReference>
<evidence type="ECO:0000256" key="2">
    <source>
        <dbReference type="ARBA" id="ARBA00004429"/>
    </source>
</evidence>
<dbReference type="Pfam" id="PF02518">
    <property type="entry name" value="HATPase_c"/>
    <property type="match status" value="1"/>
</dbReference>
<feature type="domain" description="Histidine kinase" evidence="14">
    <location>
        <begin position="263"/>
        <end position="482"/>
    </location>
</feature>